<keyword evidence="4" id="KW-1185">Reference proteome</keyword>
<dbReference type="RefSeq" id="XP_007674764.1">
    <property type="nucleotide sequence ID" value="XM_007676574.1"/>
</dbReference>
<evidence type="ECO:0000313" key="4">
    <source>
        <dbReference type="Proteomes" id="UP000011761"/>
    </source>
</evidence>
<dbReference type="SUPFAM" id="SSF63829">
    <property type="entry name" value="Calcium-dependent phosphotriesterase"/>
    <property type="match status" value="1"/>
</dbReference>
<feature type="compositionally biased region" description="Polar residues" evidence="1">
    <location>
        <begin position="391"/>
        <end position="403"/>
    </location>
</feature>
<evidence type="ECO:0000313" key="3">
    <source>
        <dbReference type="EMBL" id="EMC97846.1"/>
    </source>
</evidence>
<dbReference type="OrthoDB" id="423498at2759"/>
<dbReference type="InterPro" id="IPR052988">
    <property type="entry name" value="Oryzine_lactonohydrolase"/>
</dbReference>
<dbReference type="Pfam" id="PF08450">
    <property type="entry name" value="SGL"/>
    <property type="match status" value="1"/>
</dbReference>
<dbReference type="OMA" id="WQAFHEA"/>
<proteinExistence type="predicted"/>
<sequence>MVNITNVDLLTLATSIPYANQLQAVANASTNYISFLSYNNSFVTDILGPNVSQSLVAHTDWVAFHEAGVYNIETGKLYATSNWAGSFSNPINVTAIDIHNNNAISSIRYNHLAEANGGAAFYPVGSPANSSAGQQIVFCDEGDLTNPAQLVLVNPATNQSRVLLNSFLGKNFTSINDVEQHYHTGDLWFTDVPYGYWQYFRPAPVIRYQVYRFEPNTGVVQAVADGFDAPNGIEFSPDFKHVYVTDTGVHTFPNKDNFTNPATIYRFDITEDGKRLHNRQVFAYSDNGFPDGIHTDTMGNVYSGCGDGVHVWNPEGVLLGKIAVANGGVNNFAFVPDGMYIFNAQNLFKVTLKAQGRTVQRDFGLQATAQTTTAQQTTAQQTTAQQATTQRPQPSGTQWRPWA</sequence>
<feature type="domain" description="SMP-30/Gluconolactonase/LRE-like region" evidence="2">
    <location>
        <begin position="125"/>
        <end position="335"/>
    </location>
</feature>
<dbReference type="eggNOG" id="ENOG502RZSA">
    <property type="taxonomic scope" value="Eukaryota"/>
</dbReference>
<dbReference type="InterPro" id="IPR011042">
    <property type="entry name" value="6-blade_b-propeller_TolB-like"/>
</dbReference>
<dbReference type="InterPro" id="IPR013658">
    <property type="entry name" value="SGL"/>
</dbReference>
<dbReference type="HOGENOM" id="CLU_036110_1_0_1"/>
<gene>
    <name evidence="3" type="ORF">BAUCODRAFT_155122</name>
</gene>
<dbReference type="Gene3D" id="2.120.10.30">
    <property type="entry name" value="TolB, C-terminal domain"/>
    <property type="match status" value="1"/>
</dbReference>
<dbReference type="GeneID" id="19109295"/>
<reference evidence="3 4" key="1">
    <citation type="journal article" date="2012" name="PLoS Pathog.">
        <title>Diverse lifestyles and strategies of plant pathogenesis encoded in the genomes of eighteen Dothideomycetes fungi.</title>
        <authorList>
            <person name="Ohm R.A."/>
            <person name="Feau N."/>
            <person name="Henrissat B."/>
            <person name="Schoch C.L."/>
            <person name="Horwitz B.A."/>
            <person name="Barry K.W."/>
            <person name="Condon B.J."/>
            <person name="Copeland A.C."/>
            <person name="Dhillon B."/>
            <person name="Glaser F."/>
            <person name="Hesse C.N."/>
            <person name="Kosti I."/>
            <person name="LaButti K."/>
            <person name="Lindquist E.A."/>
            <person name="Lucas S."/>
            <person name="Salamov A.A."/>
            <person name="Bradshaw R.E."/>
            <person name="Ciuffetti L."/>
            <person name="Hamelin R.C."/>
            <person name="Kema G.H.J."/>
            <person name="Lawrence C."/>
            <person name="Scott J.A."/>
            <person name="Spatafora J.W."/>
            <person name="Turgeon B.G."/>
            <person name="de Wit P.J.G.M."/>
            <person name="Zhong S."/>
            <person name="Goodwin S.B."/>
            <person name="Grigoriev I.V."/>
        </authorList>
    </citation>
    <scope>NUCLEOTIDE SEQUENCE [LARGE SCALE GENOMIC DNA]</scope>
    <source>
        <strain evidence="3 4">UAMH 10762</strain>
    </source>
</reference>
<protein>
    <recommendedName>
        <fullName evidence="2">SMP-30/Gluconolactonase/LRE-like region domain-containing protein</fullName>
    </recommendedName>
</protein>
<dbReference type="EMBL" id="KB445553">
    <property type="protein sequence ID" value="EMC97846.1"/>
    <property type="molecule type" value="Genomic_DNA"/>
</dbReference>
<organism evidence="3 4">
    <name type="scientific">Baudoinia panamericana (strain UAMH 10762)</name>
    <name type="common">Angels' share fungus</name>
    <name type="synonym">Baudoinia compniacensis (strain UAMH 10762)</name>
    <dbReference type="NCBI Taxonomy" id="717646"/>
    <lineage>
        <taxon>Eukaryota</taxon>
        <taxon>Fungi</taxon>
        <taxon>Dikarya</taxon>
        <taxon>Ascomycota</taxon>
        <taxon>Pezizomycotina</taxon>
        <taxon>Dothideomycetes</taxon>
        <taxon>Dothideomycetidae</taxon>
        <taxon>Mycosphaerellales</taxon>
        <taxon>Teratosphaeriaceae</taxon>
        <taxon>Baudoinia</taxon>
    </lineage>
</organism>
<evidence type="ECO:0000259" key="2">
    <source>
        <dbReference type="Pfam" id="PF08450"/>
    </source>
</evidence>
<name>M2MMC4_BAUPA</name>
<dbReference type="PANTHER" id="PTHR47064">
    <property type="entry name" value="PUTATIVE (AFU_ORTHOLOGUE AFUA_1G08990)-RELATED"/>
    <property type="match status" value="1"/>
</dbReference>
<evidence type="ECO:0000256" key="1">
    <source>
        <dbReference type="SAM" id="MobiDB-lite"/>
    </source>
</evidence>
<accession>M2MMC4</accession>
<dbReference type="AlphaFoldDB" id="M2MMC4"/>
<dbReference type="KEGG" id="bcom:BAUCODRAFT_155122"/>
<dbReference type="STRING" id="717646.M2MMC4"/>
<dbReference type="PANTHER" id="PTHR47064:SF2">
    <property type="entry name" value="SMP-30_GLUCONOLACTONASE_LRE-LIKE REGION DOMAIN-CONTAINING PROTEIN-RELATED"/>
    <property type="match status" value="1"/>
</dbReference>
<feature type="region of interest" description="Disordered" evidence="1">
    <location>
        <begin position="376"/>
        <end position="403"/>
    </location>
</feature>
<dbReference type="Proteomes" id="UP000011761">
    <property type="component" value="Unassembled WGS sequence"/>
</dbReference>
<feature type="compositionally biased region" description="Low complexity" evidence="1">
    <location>
        <begin position="376"/>
        <end position="390"/>
    </location>
</feature>